<sequence length="50" mass="5683">MLLAQYPAQPRTFQETLGETGNLKKEFTIDDSEPLARRVIESKIVESKFG</sequence>
<gene>
    <name evidence="1" type="ORF">IXB50_17730</name>
</gene>
<comment type="caution">
    <text evidence="1">The sequence shown here is derived from an EMBL/GenBank/DDBJ whole genome shotgun (WGS) entry which is preliminary data.</text>
</comment>
<reference evidence="1" key="2">
    <citation type="journal article" date="2021" name="Mar. Drugs">
        <title>Genome Reduction and Secondary Metabolism of the Marine Sponge-Associated Cyanobacterium Leptothoe.</title>
        <authorList>
            <person name="Konstantinou D."/>
            <person name="Popin R.V."/>
            <person name="Fewer D.P."/>
            <person name="Sivonen K."/>
            <person name="Gkelis S."/>
        </authorList>
    </citation>
    <scope>NUCLEOTIDE SEQUENCE</scope>
    <source>
        <strain evidence="1">TAU-MAC 1115</strain>
    </source>
</reference>
<name>A0A947DIF8_9CYAN</name>
<evidence type="ECO:0000313" key="1">
    <source>
        <dbReference type="EMBL" id="MBT9317268.1"/>
    </source>
</evidence>
<dbReference type="AlphaFoldDB" id="A0A947DIF8"/>
<proteinExistence type="predicted"/>
<dbReference type="EMBL" id="JADOES010000042">
    <property type="protein sequence ID" value="MBT9317268.1"/>
    <property type="molecule type" value="Genomic_DNA"/>
</dbReference>
<protein>
    <submittedName>
        <fullName evidence="1">Uncharacterized protein</fullName>
    </submittedName>
</protein>
<dbReference type="RefSeq" id="WP_215610336.1">
    <property type="nucleotide sequence ID" value="NZ_JADOES010000042.1"/>
</dbReference>
<organism evidence="1 2">
    <name type="scientific">Leptothoe spongobia TAU-MAC 1115</name>
    <dbReference type="NCBI Taxonomy" id="1967444"/>
    <lineage>
        <taxon>Bacteria</taxon>
        <taxon>Bacillati</taxon>
        <taxon>Cyanobacteriota</taxon>
        <taxon>Cyanophyceae</taxon>
        <taxon>Nodosilineales</taxon>
        <taxon>Cymatolegaceae</taxon>
        <taxon>Leptothoe</taxon>
        <taxon>Leptothoe spongobia</taxon>
    </lineage>
</organism>
<reference evidence="1" key="1">
    <citation type="submission" date="2020-11" db="EMBL/GenBank/DDBJ databases">
        <authorList>
            <person name="Konstantinou D."/>
            <person name="Gkelis S."/>
            <person name="Popin R."/>
            <person name="Fewer D."/>
            <person name="Sivonen K."/>
        </authorList>
    </citation>
    <scope>NUCLEOTIDE SEQUENCE</scope>
    <source>
        <strain evidence="1">TAU-MAC 1115</strain>
    </source>
</reference>
<keyword evidence="2" id="KW-1185">Reference proteome</keyword>
<evidence type="ECO:0000313" key="2">
    <source>
        <dbReference type="Proteomes" id="UP000717364"/>
    </source>
</evidence>
<dbReference type="Proteomes" id="UP000717364">
    <property type="component" value="Unassembled WGS sequence"/>
</dbReference>
<accession>A0A947DIF8</accession>